<keyword evidence="4" id="KW-0378">Hydrolase</keyword>
<keyword evidence="2" id="KW-0548">Nucleotidyltransferase</keyword>
<dbReference type="InterPro" id="IPR021109">
    <property type="entry name" value="Peptidase_aspartic_dom_sf"/>
</dbReference>
<comment type="caution">
    <text evidence="7">The sequence shown here is derived from an EMBL/GenBank/DDBJ whole genome shotgun (WGS) entry which is preliminary data.</text>
</comment>
<evidence type="ECO:0000256" key="2">
    <source>
        <dbReference type="ARBA" id="ARBA00022695"/>
    </source>
</evidence>
<dbReference type="Pfam" id="PF17919">
    <property type="entry name" value="RT_RNaseH_2"/>
    <property type="match status" value="1"/>
</dbReference>
<evidence type="ECO:0000256" key="1">
    <source>
        <dbReference type="ARBA" id="ARBA00022679"/>
    </source>
</evidence>
<dbReference type="InterPro" id="IPR041577">
    <property type="entry name" value="RT_RNaseH_2"/>
</dbReference>
<keyword evidence="5" id="KW-0511">Multifunctional enzyme</keyword>
<keyword evidence="3" id="KW-0540">Nuclease</keyword>
<dbReference type="AlphaFoldDB" id="A0AAD3SI26"/>
<dbReference type="InterPro" id="IPR043128">
    <property type="entry name" value="Rev_trsase/Diguanyl_cyclase"/>
</dbReference>
<accession>A0AAD3SI26</accession>
<protein>
    <recommendedName>
        <fullName evidence="6">Reverse transcriptase/retrotransposon-derived protein RNase H-like domain-containing protein</fullName>
    </recommendedName>
</protein>
<evidence type="ECO:0000256" key="3">
    <source>
        <dbReference type="ARBA" id="ARBA00022722"/>
    </source>
</evidence>
<evidence type="ECO:0000313" key="8">
    <source>
        <dbReference type="Proteomes" id="UP001279734"/>
    </source>
</evidence>
<organism evidence="7 8">
    <name type="scientific">Nepenthes gracilis</name>
    <name type="common">Slender pitcher plant</name>
    <dbReference type="NCBI Taxonomy" id="150966"/>
    <lineage>
        <taxon>Eukaryota</taxon>
        <taxon>Viridiplantae</taxon>
        <taxon>Streptophyta</taxon>
        <taxon>Embryophyta</taxon>
        <taxon>Tracheophyta</taxon>
        <taxon>Spermatophyta</taxon>
        <taxon>Magnoliopsida</taxon>
        <taxon>eudicotyledons</taxon>
        <taxon>Gunneridae</taxon>
        <taxon>Pentapetalae</taxon>
        <taxon>Caryophyllales</taxon>
        <taxon>Nepenthaceae</taxon>
        <taxon>Nepenthes</taxon>
    </lineage>
</organism>
<evidence type="ECO:0000256" key="4">
    <source>
        <dbReference type="ARBA" id="ARBA00022759"/>
    </source>
</evidence>
<sequence>MTNVVESVKYRHMAPIPATEPAPAIPTPTTYDRFTVERAPDFLKKPDLVEADIWLKRMKKIFVVIRCTNQEKVTFAVYKLEGEVDSWWGMRKRALGVPDETITWDMSEKVFLEKYFPTSLRDQKEMEFMRLRVVIYEKEVEIEKFYVKRAASRAGVSVGPVGGSFGYSKKTRMTDKGKSVVLVQLMIDSRKPVAHCTTYGRMHPGQTCCRKTGAYFKYRQWACLIVDLVLLNMGDFDVILGMDWLAKNHATIDYFMKKVYFNIPEMEVFFFQGIRKTEMPILISALHAKHLIAMPLTLLLKKKVKFEWTEKYDQSFWELKDHLTTTPILVIPNGSGGYEVYCDASKAGLGYVLMQHGRDGNLRV</sequence>
<evidence type="ECO:0000259" key="6">
    <source>
        <dbReference type="Pfam" id="PF17919"/>
    </source>
</evidence>
<dbReference type="GO" id="GO:0016779">
    <property type="term" value="F:nucleotidyltransferase activity"/>
    <property type="evidence" value="ECO:0007669"/>
    <property type="project" value="UniProtKB-KW"/>
</dbReference>
<dbReference type="PANTHER" id="PTHR37984:SF5">
    <property type="entry name" value="PROTEIN NYNRIN-LIKE"/>
    <property type="match status" value="1"/>
</dbReference>
<dbReference type="PANTHER" id="PTHR37984">
    <property type="entry name" value="PROTEIN CBG26694"/>
    <property type="match status" value="1"/>
</dbReference>
<dbReference type="InterPro" id="IPR050951">
    <property type="entry name" value="Retrovirus_Pol_polyprotein"/>
</dbReference>
<gene>
    <name evidence="7" type="ORF">Nepgr_013413</name>
</gene>
<proteinExistence type="predicted"/>
<dbReference type="Gene3D" id="3.30.70.270">
    <property type="match status" value="1"/>
</dbReference>
<evidence type="ECO:0000256" key="5">
    <source>
        <dbReference type="ARBA" id="ARBA00023268"/>
    </source>
</evidence>
<feature type="domain" description="Reverse transcriptase/retrotransposon-derived protein RNase H-like" evidence="6">
    <location>
        <begin position="308"/>
        <end position="363"/>
    </location>
</feature>
<dbReference type="Pfam" id="PF08284">
    <property type="entry name" value="RVP_2"/>
    <property type="match status" value="1"/>
</dbReference>
<reference evidence="7" key="1">
    <citation type="submission" date="2023-05" db="EMBL/GenBank/DDBJ databases">
        <title>Nepenthes gracilis genome sequencing.</title>
        <authorList>
            <person name="Fukushima K."/>
        </authorList>
    </citation>
    <scope>NUCLEOTIDE SEQUENCE</scope>
    <source>
        <strain evidence="7">SING2019-196</strain>
    </source>
</reference>
<dbReference type="Proteomes" id="UP001279734">
    <property type="component" value="Unassembled WGS sequence"/>
</dbReference>
<dbReference type="EMBL" id="BSYO01000011">
    <property type="protein sequence ID" value="GMH11572.1"/>
    <property type="molecule type" value="Genomic_DNA"/>
</dbReference>
<dbReference type="SUPFAM" id="SSF56672">
    <property type="entry name" value="DNA/RNA polymerases"/>
    <property type="match status" value="1"/>
</dbReference>
<keyword evidence="1" id="KW-0808">Transferase</keyword>
<dbReference type="InterPro" id="IPR043502">
    <property type="entry name" value="DNA/RNA_pol_sf"/>
</dbReference>
<dbReference type="Gene3D" id="2.40.70.10">
    <property type="entry name" value="Acid Proteases"/>
    <property type="match status" value="1"/>
</dbReference>
<dbReference type="GO" id="GO:0004519">
    <property type="term" value="F:endonuclease activity"/>
    <property type="evidence" value="ECO:0007669"/>
    <property type="project" value="UniProtKB-KW"/>
</dbReference>
<keyword evidence="8" id="KW-1185">Reference proteome</keyword>
<keyword evidence="4" id="KW-0255">Endonuclease</keyword>
<evidence type="ECO:0000313" key="7">
    <source>
        <dbReference type="EMBL" id="GMH11572.1"/>
    </source>
</evidence>
<name>A0AAD3SI26_NEPGR</name>